<evidence type="ECO:0000313" key="1">
    <source>
        <dbReference type="EMBL" id="RPE08460.1"/>
    </source>
</evidence>
<reference evidence="1 2" key="1">
    <citation type="submission" date="2018-11" db="EMBL/GenBank/DDBJ databases">
        <title>Chitinophaga lutea sp.nov., isolate from arsenic contaminated soil.</title>
        <authorList>
            <person name="Zong Y."/>
        </authorList>
    </citation>
    <scope>NUCLEOTIDE SEQUENCE [LARGE SCALE GENOMIC DNA]</scope>
    <source>
        <strain evidence="1 2">ZY74</strain>
    </source>
</reference>
<dbReference type="AlphaFoldDB" id="A0A3N4PXR8"/>
<comment type="caution">
    <text evidence="1">The sequence shown here is derived from an EMBL/GenBank/DDBJ whole genome shotgun (WGS) entry which is preliminary data.</text>
</comment>
<sequence length="130" mass="15162">MEFKRIARSLPEKKPLADQFLRFIILKYSIDMSVCQPGPGTGCPQPEIVVICRTVLRFENRLLRMDCVKQRKAYHSCSPDERGHAVIFFDLEMVKHLRCLYFTVARVHGAGFFKEWLRLKNDVKFIGSNI</sequence>
<proteinExistence type="predicted"/>
<dbReference type="Proteomes" id="UP000278351">
    <property type="component" value="Unassembled WGS sequence"/>
</dbReference>
<accession>A0A3N4PXR8</accession>
<evidence type="ECO:0000313" key="2">
    <source>
        <dbReference type="Proteomes" id="UP000278351"/>
    </source>
</evidence>
<keyword evidence="2" id="KW-1185">Reference proteome</keyword>
<dbReference type="EMBL" id="RPDH01000002">
    <property type="protein sequence ID" value="RPE08460.1"/>
    <property type="molecule type" value="Genomic_DNA"/>
</dbReference>
<name>A0A3N4PXR8_9BACT</name>
<protein>
    <submittedName>
        <fullName evidence="1">Uncharacterized protein</fullName>
    </submittedName>
</protein>
<organism evidence="1 2">
    <name type="scientific">Chitinophaga lutea</name>
    <dbReference type="NCBI Taxonomy" id="2488634"/>
    <lineage>
        <taxon>Bacteria</taxon>
        <taxon>Pseudomonadati</taxon>
        <taxon>Bacteroidota</taxon>
        <taxon>Chitinophagia</taxon>
        <taxon>Chitinophagales</taxon>
        <taxon>Chitinophagaceae</taxon>
        <taxon>Chitinophaga</taxon>
    </lineage>
</organism>
<gene>
    <name evidence="1" type="ORF">EGT74_15550</name>
</gene>